<dbReference type="GO" id="GO:0003688">
    <property type="term" value="F:DNA replication origin binding"/>
    <property type="evidence" value="ECO:0007669"/>
    <property type="project" value="InterPro"/>
</dbReference>
<accession>A0A2P4PTZ8</accession>
<dbReference type="GO" id="GO:0005524">
    <property type="term" value="F:ATP binding"/>
    <property type="evidence" value="ECO:0007669"/>
    <property type="project" value="InterPro"/>
</dbReference>
<keyword evidence="4" id="KW-1185">Reference proteome</keyword>
<dbReference type="GO" id="GO:0006260">
    <property type="term" value="P:DNA replication"/>
    <property type="evidence" value="ECO:0007669"/>
    <property type="project" value="InterPro"/>
</dbReference>
<dbReference type="Pfam" id="PF02399">
    <property type="entry name" value="Herpes_ori_bp"/>
    <property type="match status" value="1"/>
</dbReference>
<dbReference type="EMBL" id="AUPC02000146">
    <property type="protein sequence ID" value="POG68862.1"/>
    <property type="molecule type" value="Genomic_DNA"/>
</dbReference>
<organism evidence="3 4">
    <name type="scientific">Rhizophagus irregularis (strain DAOM 181602 / DAOM 197198 / MUCL 43194)</name>
    <name type="common">Arbuscular mycorrhizal fungus</name>
    <name type="synonym">Glomus intraradices</name>
    <dbReference type="NCBI Taxonomy" id="747089"/>
    <lineage>
        <taxon>Eukaryota</taxon>
        <taxon>Fungi</taxon>
        <taxon>Fungi incertae sedis</taxon>
        <taxon>Mucoromycota</taxon>
        <taxon>Glomeromycotina</taxon>
        <taxon>Glomeromycetes</taxon>
        <taxon>Glomerales</taxon>
        <taxon>Glomeraceae</taxon>
        <taxon>Rhizophagus</taxon>
    </lineage>
</organism>
<protein>
    <recommendedName>
        <fullName evidence="2">Replication origin-binding protein domain-containing protein</fullName>
    </recommendedName>
</protein>
<dbReference type="Proteomes" id="UP000018888">
    <property type="component" value="Unassembled WGS sequence"/>
</dbReference>
<name>A0A2P4PTZ8_RHIID</name>
<feature type="compositionally biased region" description="Acidic residues" evidence="1">
    <location>
        <begin position="33"/>
        <end position="45"/>
    </location>
</feature>
<evidence type="ECO:0000313" key="4">
    <source>
        <dbReference type="Proteomes" id="UP000018888"/>
    </source>
</evidence>
<reference evidence="3 4" key="2">
    <citation type="journal article" date="2018" name="New Phytol.">
        <title>High intraspecific genome diversity in the model arbuscular mycorrhizal symbiont Rhizophagus irregularis.</title>
        <authorList>
            <person name="Chen E.C.H."/>
            <person name="Morin E."/>
            <person name="Beaudet D."/>
            <person name="Noel J."/>
            <person name="Yildirir G."/>
            <person name="Ndikumana S."/>
            <person name="Charron P."/>
            <person name="St-Onge C."/>
            <person name="Giorgi J."/>
            <person name="Kruger M."/>
            <person name="Marton T."/>
            <person name="Ropars J."/>
            <person name="Grigoriev I.V."/>
            <person name="Hainaut M."/>
            <person name="Henrissat B."/>
            <person name="Roux C."/>
            <person name="Martin F."/>
            <person name="Corradi N."/>
        </authorList>
    </citation>
    <scope>NUCLEOTIDE SEQUENCE [LARGE SCALE GENOMIC DNA]</scope>
    <source>
        <strain evidence="3 4">DAOM 197198</strain>
    </source>
</reference>
<dbReference type="InterPro" id="IPR003450">
    <property type="entry name" value="Replication_origin-bd"/>
</dbReference>
<feature type="region of interest" description="Disordered" evidence="1">
    <location>
        <begin position="1"/>
        <end position="54"/>
    </location>
</feature>
<sequence length="1439" mass="165340">MHTSTIFDQTDRSGPLVYFNGAGPGEYLSDSDSYNDNDNDSDCGSDDYNNYESNYESDNEEAFCASSSTTEAVKERKVNVTYTLRQENFNDKFSPKDLLNAIRGILSSPPRDMSNDKGSLDCLPIYSFLFPNEKGSSLYNAYDRSEVEDKLVIKIDQDVIKIDQDGDHAPKFSVADNISEVYGLPGIHECINGQKPLRAVIDIDASQKDMETTGVKAQEVFFRICLSFIRALYRILDCGWEDILNGLVIATSSDPSKCSYHILYAPALLIDHCELKAFTELVYTITGEKFGKYIDRILPGQNFNLRLIGSAKKGLVKRILQFSLDNGWNELDHARVQPPTSLGLEVRPRMLSTEKNNNPLRLFVSLDILQKYAELVLQKHSSYLRDWIIKEKDSENFIYFNRKAPLGCPLCKRIHDKDQRWFSRVCASSGRFIVKCFRQNSDERGVVFECDPSIAEKIQQENKKSLQPSHKVKIPGFPKAFVNFPSWAKYNESLSATETYEERYVRPLPNEGDIYVGSPWETGKTYVLEHLTISDDVNLLVLSTRHSYSNAVTTRLNLKSYCDIDGNINLPDHKRVVCQIESLHRITNNCKCNKKCKCLPIQYDLWLDEIVSIIAQAQSHLAGQSIEKLYKLIQEARRIIVMDNDLTDLNIEWIKALRKGIPLSIIHNTYQPQKGKTFRLAPNKETVLTELWDWAKNTSSLPFENRTSASLICHLRKDMQGIVRSLETDFPELRIKEYHGKSDPVEKAHDFSNVEESWKDVDLVAYTSTLKIGVSCTNPKFERAFCLFNSYIETNSGTNQMLFRMRCIKDYICHIEQRSSNVPVTEKGLFQWLLNAKRECLPRELQNRGIFPDIDSIIRNKDVPTVRLWVAYMLEKFRFRRLFGWRMVDFLREAGMIISIIDPIPKSEENVVSLSQAVKANSSIVKAEEISDVSNATIVDRETAEFLENKSRKTLEEMRSLDRHHIVECYEILPESLTENFISKYGNYNHMKWFRAYKQLRDAGTNNETAVEAISCKDYRDDRLTTATRADKHRICLELLRNCTPVKDIDDRTRYKANDVKTRMESPDSISYLQDLVFKMARVFDNTDALRSAKKLGLKTVRAKLGLLNASLYATYGLKFKAIDKNLKYYHLVGSFDSKDAPELPSYQTGREIYWENGKDTRYGYSKLPPDELLMENLLENKQTKDSSSSNVNNMSIANDIQDLFDIASIFLLTPQQRIQREFWTEGPQPHTSASSVPITPGGVTALISTNSVILLDMCASKASHENKLSFHTNAMDTLDQPTEAYKKIYNPKSNRMIIINGPAYRKILCDGYMHWKEERLLIPLLHELPILRSYLSFISYRVWNIVSERSLLAVVNEKISLLQILLKANWHDFTLCQLLKLCWEREETKAWRNNVLMIFLYHPNFAPSKYRPSALYDAFTKTNVLGLEHILALARALY</sequence>
<evidence type="ECO:0000256" key="1">
    <source>
        <dbReference type="SAM" id="MobiDB-lite"/>
    </source>
</evidence>
<gene>
    <name evidence="3" type="ORF">GLOIN_2v1777834</name>
</gene>
<evidence type="ECO:0000259" key="2">
    <source>
        <dbReference type="Pfam" id="PF02399"/>
    </source>
</evidence>
<reference evidence="3 4" key="1">
    <citation type="journal article" date="2013" name="Proc. Natl. Acad. Sci. U.S.A.">
        <title>Genome of an arbuscular mycorrhizal fungus provides insight into the oldest plant symbiosis.</title>
        <authorList>
            <person name="Tisserant E."/>
            <person name="Malbreil M."/>
            <person name="Kuo A."/>
            <person name="Kohler A."/>
            <person name="Symeonidi A."/>
            <person name="Balestrini R."/>
            <person name="Charron P."/>
            <person name="Duensing N."/>
            <person name="Frei Dit Frey N."/>
            <person name="Gianinazzi-Pearson V."/>
            <person name="Gilbert L.B."/>
            <person name="Handa Y."/>
            <person name="Herr J.R."/>
            <person name="Hijri M."/>
            <person name="Koul R."/>
            <person name="Kawaguchi M."/>
            <person name="Krajinski F."/>
            <person name="Lammers P.J."/>
            <person name="Masclaux F.G."/>
            <person name="Murat C."/>
            <person name="Morin E."/>
            <person name="Ndikumana S."/>
            <person name="Pagni M."/>
            <person name="Petitpierre D."/>
            <person name="Requena N."/>
            <person name="Rosikiewicz P."/>
            <person name="Riley R."/>
            <person name="Saito K."/>
            <person name="San Clemente H."/>
            <person name="Shapiro H."/>
            <person name="van Tuinen D."/>
            <person name="Becard G."/>
            <person name="Bonfante P."/>
            <person name="Paszkowski U."/>
            <person name="Shachar-Hill Y.Y."/>
            <person name="Tuskan G.A."/>
            <person name="Young P.W."/>
            <person name="Sanders I.R."/>
            <person name="Henrissat B."/>
            <person name="Rensing S.A."/>
            <person name="Grigoriev I.V."/>
            <person name="Corradi N."/>
            <person name="Roux C."/>
            <person name="Martin F."/>
        </authorList>
    </citation>
    <scope>NUCLEOTIDE SEQUENCE [LARGE SCALE GENOMIC DNA]</scope>
    <source>
        <strain evidence="3 4">DAOM 197198</strain>
    </source>
</reference>
<evidence type="ECO:0000313" key="3">
    <source>
        <dbReference type="EMBL" id="POG68862.1"/>
    </source>
</evidence>
<feature type="domain" description="Replication origin-binding protein" evidence="2">
    <location>
        <begin position="523"/>
        <end position="671"/>
    </location>
</feature>
<proteinExistence type="predicted"/>
<comment type="caution">
    <text evidence="3">The sequence shown here is derived from an EMBL/GenBank/DDBJ whole genome shotgun (WGS) entry which is preliminary data.</text>
</comment>